<keyword evidence="3" id="KW-1185">Reference proteome</keyword>
<dbReference type="Proteomes" id="UP001283361">
    <property type="component" value="Unassembled WGS sequence"/>
</dbReference>
<dbReference type="AlphaFoldDB" id="A0AAE1D1G7"/>
<evidence type="ECO:0000313" key="3">
    <source>
        <dbReference type="Proteomes" id="UP001283361"/>
    </source>
</evidence>
<evidence type="ECO:0000256" key="1">
    <source>
        <dbReference type="SAM" id="MobiDB-lite"/>
    </source>
</evidence>
<dbReference type="EMBL" id="JAWDGP010005812">
    <property type="protein sequence ID" value="KAK3751590.1"/>
    <property type="molecule type" value="Genomic_DNA"/>
</dbReference>
<evidence type="ECO:0000313" key="2">
    <source>
        <dbReference type="EMBL" id="KAK3751590.1"/>
    </source>
</evidence>
<gene>
    <name evidence="2" type="ORF">RRG08_012652</name>
</gene>
<protein>
    <submittedName>
        <fullName evidence="2">Uncharacterized protein</fullName>
    </submittedName>
</protein>
<name>A0AAE1D1G7_9GAST</name>
<organism evidence="2 3">
    <name type="scientific">Elysia crispata</name>
    <name type="common">lettuce slug</name>
    <dbReference type="NCBI Taxonomy" id="231223"/>
    <lineage>
        <taxon>Eukaryota</taxon>
        <taxon>Metazoa</taxon>
        <taxon>Spiralia</taxon>
        <taxon>Lophotrochozoa</taxon>
        <taxon>Mollusca</taxon>
        <taxon>Gastropoda</taxon>
        <taxon>Heterobranchia</taxon>
        <taxon>Euthyneura</taxon>
        <taxon>Panpulmonata</taxon>
        <taxon>Sacoglossa</taxon>
        <taxon>Placobranchoidea</taxon>
        <taxon>Plakobranchidae</taxon>
        <taxon>Elysia</taxon>
    </lineage>
</organism>
<feature type="compositionally biased region" description="Polar residues" evidence="1">
    <location>
        <begin position="13"/>
        <end position="23"/>
    </location>
</feature>
<comment type="caution">
    <text evidence="2">The sequence shown here is derived from an EMBL/GenBank/DDBJ whole genome shotgun (WGS) entry which is preliminary data.</text>
</comment>
<sequence>MCRPRSKRFEQSAGGSSRRNSFQGEAREDKTCFVLQDMSRKVRCSHVFRRSYEFQNKSANKNTQEMRKQNARNLKKTSTNPRCTDECHIFIEVHTASYRPRDS</sequence>
<accession>A0AAE1D1G7</accession>
<feature type="region of interest" description="Disordered" evidence="1">
    <location>
        <begin position="1"/>
        <end position="25"/>
    </location>
</feature>
<feature type="region of interest" description="Disordered" evidence="1">
    <location>
        <begin position="58"/>
        <end position="80"/>
    </location>
</feature>
<proteinExistence type="predicted"/>
<reference evidence="2" key="1">
    <citation type="journal article" date="2023" name="G3 (Bethesda)">
        <title>A reference genome for the long-term kleptoplast-retaining sea slug Elysia crispata morphotype clarki.</title>
        <authorList>
            <person name="Eastman K.E."/>
            <person name="Pendleton A.L."/>
            <person name="Shaikh M.A."/>
            <person name="Suttiyut T."/>
            <person name="Ogas R."/>
            <person name="Tomko P."/>
            <person name="Gavelis G."/>
            <person name="Widhalm J.R."/>
            <person name="Wisecaver J.H."/>
        </authorList>
    </citation>
    <scope>NUCLEOTIDE SEQUENCE</scope>
    <source>
        <strain evidence="2">ECLA1</strain>
    </source>
</reference>